<feature type="domain" description="Myb-like" evidence="8">
    <location>
        <begin position="368"/>
        <end position="419"/>
    </location>
</feature>
<feature type="compositionally biased region" description="Acidic residues" evidence="7">
    <location>
        <begin position="527"/>
        <end position="539"/>
    </location>
</feature>
<feature type="compositionally biased region" description="Basic residues" evidence="7">
    <location>
        <begin position="818"/>
        <end position="836"/>
    </location>
</feature>
<evidence type="ECO:0000256" key="1">
    <source>
        <dbReference type="ARBA" id="ARBA00022737"/>
    </source>
</evidence>
<dbReference type="PANTHER" id="PTHR46621:SF1">
    <property type="entry name" value="SNRNA-ACTIVATING PROTEIN COMPLEX SUBUNIT 4"/>
    <property type="match status" value="1"/>
</dbReference>
<feature type="domain" description="HTH myb-type" evidence="10">
    <location>
        <begin position="368"/>
        <end position="423"/>
    </location>
</feature>
<dbReference type="PROSITE" id="PS51294">
    <property type="entry name" value="HTH_MYB"/>
    <property type="match status" value="3"/>
</dbReference>
<feature type="region of interest" description="Disordered" evidence="7">
    <location>
        <begin position="961"/>
        <end position="995"/>
    </location>
</feature>
<evidence type="ECO:0000256" key="3">
    <source>
        <dbReference type="ARBA" id="ARBA00023125"/>
    </source>
</evidence>
<feature type="compositionally biased region" description="Pro residues" evidence="7">
    <location>
        <begin position="962"/>
        <end position="971"/>
    </location>
</feature>
<feature type="coiled-coil region" evidence="6">
    <location>
        <begin position="193"/>
        <end position="220"/>
    </location>
</feature>
<keyword evidence="2" id="KW-0805">Transcription regulation</keyword>
<feature type="region of interest" description="Disordered" evidence="7">
    <location>
        <begin position="1018"/>
        <end position="1047"/>
    </location>
</feature>
<dbReference type="GO" id="GO:0042795">
    <property type="term" value="P:snRNA transcription by RNA polymerase II"/>
    <property type="evidence" value="ECO:0007669"/>
    <property type="project" value="TreeGrafter"/>
</dbReference>
<feature type="region of interest" description="Disordered" evidence="7">
    <location>
        <begin position="812"/>
        <end position="911"/>
    </location>
</feature>
<dbReference type="FunFam" id="1.10.10.60:FF:000321">
    <property type="entry name" value="Small nuclear RNA-activating complex, polypeptide 4"/>
    <property type="match status" value="1"/>
</dbReference>
<dbReference type="InterPro" id="IPR017884">
    <property type="entry name" value="SANT_dom"/>
</dbReference>
<dbReference type="InterPro" id="IPR051575">
    <property type="entry name" value="Myb-like_DNA-bd"/>
</dbReference>
<feature type="domain" description="Myb-like" evidence="8">
    <location>
        <begin position="315"/>
        <end position="367"/>
    </location>
</feature>
<proteinExistence type="predicted"/>
<dbReference type="OrthoDB" id="2143914at2759"/>
<dbReference type="CDD" id="cd00167">
    <property type="entry name" value="SANT"/>
    <property type="match status" value="4"/>
</dbReference>
<feature type="compositionally biased region" description="Basic residues" evidence="7">
    <location>
        <begin position="482"/>
        <end position="497"/>
    </location>
</feature>
<gene>
    <name evidence="11" type="ORF">chiPu_0021068</name>
</gene>
<dbReference type="OMA" id="MAFHQTK"/>
<protein>
    <recommendedName>
        <fullName evidence="13">snRNA-activating protein complex subunit 4</fullName>
    </recommendedName>
</protein>
<keyword evidence="1" id="KW-0677">Repeat</keyword>
<feature type="compositionally biased region" description="Basic residues" evidence="7">
    <location>
        <begin position="888"/>
        <end position="898"/>
    </location>
</feature>
<keyword evidence="6" id="KW-0175">Coiled coil</keyword>
<comment type="caution">
    <text evidence="11">The sequence shown here is derived from an EMBL/GenBank/DDBJ whole genome shotgun (WGS) entry which is preliminary data.</text>
</comment>
<evidence type="ECO:0000256" key="5">
    <source>
        <dbReference type="ARBA" id="ARBA00023242"/>
    </source>
</evidence>
<dbReference type="GO" id="GO:0042796">
    <property type="term" value="P:snRNA transcription by RNA polymerase III"/>
    <property type="evidence" value="ECO:0007669"/>
    <property type="project" value="TreeGrafter"/>
</dbReference>
<feature type="domain" description="HTH myb-type" evidence="10">
    <location>
        <begin position="313"/>
        <end position="367"/>
    </location>
</feature>
<feature type="compositionally biased region" description="Polar residues" evidence="7">
    <location>
        <begin position="867"/>
        <end position="881"/>
    </location>
</feature>
<keyword evidence="4" id="KW-0804">Transcription</keyword>
<evidence type="ECO:0008006" key="13">
    <source>
        <dbReference type="Google" id="ProtNLM"/>
    </source>
</evidence>
<name>A0A401RMK4_CHIPU</name>
<evidence type="ECO:0000259" key="8">
    <source>
        <dbReference type="PROSITE" id="PS50090"/>
    </source>
</evidence>
<evidence type="ECO:0000259" key="10">
    <source>
        <dbReference type="PROSITE" id="PS51294"/>
    </source>
</evidence>
<feature type="domain" description="Myb-like" evidence="8">
    <location>
        <begin position="420"/>
        <end position="471"/>
    </location>
</feature>
<evidence type="ECO:0000256" key="6">
    <source>
        <dbReference type="SAM" id="Coils"/>
    </source>
</evidence>
<feature type="compositionally biased region" description="Low complexity" evidence="7">
    <location>
        <begin position="1020"/>
        <end position="1047"/>
    </location>
</feature>
<dbReference type="InterPro" id="IPR001005">
    <property type="entry name" value="SANT/Myb"/>
</dbReference>
<evidence type="ECO:0000259" key="9">
    <source>
        <dbReference type="PROSITE" id="PS51293"/>
    </source>
</evidence>
<feature type="compositionally biased region" description="Acidic residues" evidence="7">
    <location>
        <begin position="507"/>
        <end position="518"/>
    </location>
</feature>
<dbReference type="GO" id="GO:0001006">
    <property type="term" value="F:RNA polymerase III type 3 promoter sequence-specific DNA binding"/>
    <property type="evidence" value="ECO:0007669"/>
    <property type="project" value="TreeGrafter"/>
</dbReference>
<feature type="domain" description="HTH myb-type" evidence="10">
    <location>
        <begin position="424"/>
        <end position="475"/>
    </location>
</feature>
<organism evidence="11 12">
    <name type="scientific">Chiloscyllium punctatum</name>
    <name type="common">Brownbanded bambooshark</name>
    <name type="synonym">Hemiscyllium punctatum</name>
    <dbReference type="NCBI Taxonomy" id="137246"/>
    <lineage>
        <taxon>Eukaryota</taxon>
        <taxon>Metazoa</taxon>
        <taxon>Chordata</taxon>
        <taxon>Craniata</taxon>
        <taxon>Vertebrata</taxon>
        <taxon>Chondrichthyes</taxon>
        <taxon>Elasmobranchii</taxon>
        <taxon>Galeomorphii</taxon>
        <taxon>Galeoidea</taxon>
        <taxon>Orectolobiformes</taxon>
        <taxon>Hemiscylliidae</taxon>
        <taxon>Chiloscyllium</taxon>
    </lineage>
</organism>
<dbReference type="Proteomes" id="UP000287033">
    <property type="component" value="Unassembled WGS sequence"/>
</dbReference>
<feature type="domain" description="SANT" evidence="9">
    <location>
        <begin position="376"/>
        <end position="422"/>
    </location>
</feature>
<feature type="compositionally biased region" description="Acidic residues" evidence="7">
    <location>
        <begin position="1240"/>
        <end position="1259"/>
    </location>
</feature>
<dbReference type="SMART" id="SM00717">
    <property type="entry name" value="SANT"/>
    <property type="match status" value="4"/>
</dbReference>
<dbReference type="GO" id="GO:0000978">
    <property type="term" value="F:RNA polymerase II cis-regulatory region sequence-specific DNA binding"/>
    <property type="evidence" value="ECO:0007669"/>
    <property type="project" value="TreeGrafter"/>
</dbReference>
<dbReference type="EMBL" id="BEZZ01003307">
    <property type="protein sequence ID" value="GCC19411.1"/>
    <property type="molecule type" value="Genomic_DNA"/>
</dbReference>
<dbReference type="InterPro" id="IPR009057">
    <property type="entry name" value="Homeodomain-like_sf"/>
</dbReference>
<evidence type="ECO:0000256" key="7">
    <source>
        <dbReference type="SAM" id="MobiDB-lite"/>
    </source>
</evidence>
<reference evidence="11 12" key="1">
    <citation type="journal article" date="2018" name="Nat. Ecol. Evol.">
        <title>Shark genomes provide insights into elasmobranch evolution and the origin of vertebrates.</title>
        <authorList>
            <person name="Hara Y"/>
            <person name="Yamaguchi K"/>
            <person name="Onimaru K"/>
            <person name="Kadota M"/>
            <person name="Koyanagi M"/>
            <person name="Keeley SD"/>
            <person name="Tatsumi K"/>
            <person name="Tanaka K"/>
            <person name="Motone F"/>
            <person name="Kageyama Y"/>
            <person name="Nozu R"/>
            <person name="Adachi N"/>
            <person name="Nishimura O"/>
            <person name="Nakagawa R"/>
            <person name="Tanegashima C"/>
            <person name="Kiyatake I"/>
            <person name="Matsumoto R"/>
            <person name="Murakumo K"/>
            <person name="Nishida K"/>
            <person name="Terakita A"/>
            <person name="Kuratani S"/>
            <person name="Sato K"/>
            <person name="Hyodo S Kuraku.S."/>
        </authorList>
    </citation>
    <scope>NUCLEOTIDE SEQUENCE [LARGE SCALE GENOMIC DNA]</scope>
</reference>
<dbReference type="PROSITE" id="PS50090">
    <property type="entry name" value="MYB_LIKE"/>
    <property type="match status" value="4"/>
</dbReference>
<dbReference type="PROSITE" id="PS51293">
    <property type="entry name" value="SANT"/>
    <property type="match status" value="1"/>
</dbReference>
<evidence type="ECO:0000313" key="11">
    <source>
        <dbReference type="EMBL" id="GCC19411.1"/>
    </source>
</evidence>
<dbReference type="GO" id="GO:0019185">
    <property type="term" value="C:snRNA-activating protein complex"/>
    <property type="evidence" value="ECO:0007669"/>
    <property type="project" value="TreeGrafter"/>
</dbReference>
<evidence type="ECO:0000256" key="4">
    <source>
        <dbReference type="ARBA" id="ARBA00023163"/>
    </source>
</evidence>
<keyword evidence="3" id="KW-0238">DNA-binding</keyword>
<evidence type="ECO:0000256" key="2">
    <source>
        <dbReference type="ARBA" id="ARBA00023015"/>
    </source>
</evidence>
<feature type="domain" description="Myb-like" evidence="8">
    <location>
        <begin position="261"/>
        <end position="313"/>
    </location>
</feature>
<dbReference type="Pfam" id="PF13921">
    <property type="entry name" value="Myb_DNA-bind_6"/>
    <property type="match status" value="2"/>
</dbReference>
<sequence>MKGRRTYFRCTVNIKSDDEPDGEGEGISLAFARDQVPQLADSGMDDDGDELPEDPETCLQMNLVYQEVIVEKLQDLELLLAHNKEQQSEIMSDLAGHGVEKAKSTKNPFPTLYLGHFLKPYFKDKVTGLGPPANQDTKEKATQGIKSFDEFLITSWKQKEKEKLRLSIASDAMQRLLQPKLLRLEYLNKKMELSRDETEKEMLTKQIGETNREMDNINQMTQRQLLGNRFDDHDWIKIANIDFDGSRKSEDIKNLWQNSEHPSINQAEWSKEEVQSLIEIAERHGCVDWECIASELQTSRTAFMCLQKYQEFNKELRKKEWTEEEDQMLTELVQKMRVGNFIPYTKIAYFMEGRNSSQLLYRWSKSLDPTVKRGPWTQAEDELLLKAVAKYGTREWFKIQEEVPGRVDAQCRGRFLNTLNHNLRKGRWSPQEESEFRELLAKHGVGRWSKISAGLVGRTEAQCLHKWKALTGIKAKEWARSKLPRKSRPKRIKKRRRETSSESSEYSSEDIEFMESEEERERQKQQEEEEDSKDAEETEQEKREASCWNPAESLVLDVDRWVPVVENKPAPAKLSESCQTRSMATVKVEALNRLGGPKANSFWGRLSCRASAVANASEADKKGTVSDLAAQSGAPSAAECSEGAACPAVKVAYRRPLRSRRESRRTVRQTCRIIVEKKLIAEMCRWTAPKMVDRREADIIRERLEATGLSTTPVFTLLVQIIVITTIEVVEKEQYGERLRQDPCGPRWMKDSIISMSSKDTTGISRFKPAAPLPLNKPKTVLELLTEKRKAQAVGAAPHSMASLAHLADSLSEEAGGKKRPVPIKVYRKGRRRPKQHGNQPSLQEVAPDQATPDAAEQPQIPGGQGSTSDTPATAPSDQSQPATRARAPARARARARAPAKPSAASTQRRLMPIAPMPSAPALVLPSGTLLQLMLPNSTVPVMAVLTPNGLVCVPPGSLPAQPGPSLPPPAAGQAVPSASQSANTVTSSSTTSVPSVLGPAGCGPVVGQGAVSNDAVTVSPTTSLSQPLASPSPAIQQTPATAPPASAHTVALTAVAPTTTNLRLPVASSNNPNLPRHLFQGGGLLQTAGPIILTQRLEPLCKLQPTNCTVDFSLLSCEQEAVMRDWLQGKGGIQVPGMPTSLPYLPPFSSTLRILSNLLLHKAALEQNLSGFGPPDGADPKNKLEAARAQVAERLQNEPAYQLLKSRFLSAFTLPAFLATLPPHGNRTTVNPSMGAPDSDSEEASECTDTDGASEDSAQEQSAADEMAEGELHQPFEVSFTDLSFGSNLTGSLVSRRI</sequence>
<dbReference type="InterPro" id="IPR017930">
    <property type="entry name" value="Myb_dom"/>
</dbReference>
<keyword evidence="12" id="KW-1185">Reference proteome</keyword>
<feature type="region of interest" description="Disordered" evidence="7">
    <location>
        <begin position="480"/>
        <end position="546"/>
    </location>
</feature>
<dbReference type="STRING" id="137246.A0A401RMK4"/>
<dbReference type="PANTHER" id="PTHR46621">
    <property type="entry name" value="SNRNA-ACTIVATING PROTEIN COMPLEX SUBUNIT 4"/>
    <property type="match status" value="1"/>
</dbReference>
<feature type="region of interest" description="Disordered" evidence="7">
    <location>
        <begin position="1224"/>
        <end position="1277"/>
    </location>
</feature>
<accession>A0A401RMK4</accession>
<dbReference type="SUPFAM" id="SSF46689">
    <property type="entry name" value="Homeodomain-like"/>
    <property type="match status" value="3"/>
</dbReference>
<feature type="compositionally biased region" description="Low complexity" evidence="7">
    <location>
        <begin position="972"/>
        <end position="995"/>
    </location>
</feature>
<evidence type="ECO:0000313" key="12">
    <source>
        <dbReference type="Proteomes" id="UP000287033"/>
    </source>
</evidence>
<keyword evidence="5" id="KW-0539">Nucleus</keyword>
<dbReference type="Gene3D" id="1.10.10.60">
    <property type="entry name" value="Homeodomain-like"/>
    <property type="match status" value="4"/>
</dbReference>